<comment type="caution">
    <text evidence="8">The sequence shown here is derived from an EMBL/GenBank/DDBJ whole genome shotgun (WGS) entry which is preliminary data.</text>
</comment>
<feature type="transmembrane region" description="Helical" evidence="5">
    <location>
        <begin position="6"/>
        <end position="25"/>
    </location>
</feature>
<feature type="transmembrane region" description="Helical" evidence="5">
    <location>
        <begin position="293"/>
        <end position="314"/>
    </location>
</feature>
<dbReference type="GO" id="GO:0048038">
    <property type="term" value="F:quinone binding"/>
    <property type="evidence" value="ECO:0007669"/>
    <property type="project" value="UniProtKB-KW"/>
</dbReference>
<evidence type="ECO:0000313" key="8">
    <source>
        <dbReference type="EMBL" id="OUI79289.1"/>
    </source>
</evidence>
<evidence type="ECO:0000259" key="7">
    <source>
        <dbReference type="Pfam" id="PF00361"/>
    </source>
</evidence>
<keyword evidence="5" id="KW-1003">Cell membrane</keyword>
<keyword evidence="9" id="KW-1185">Reference proteome</keyword>
<proteinExistence type="inferred from homology"/>
<dbReference type="PANTHER" id="PTHR22773">
    <property type="entry name" value="NADH DEHYDROGENASE"/>
    <property type="match status" value="1"/>
</dbReference>
<feature type="transmembrane region" description="Helical" evidence="5">
    <location>
        <begin position="363"/>
        <end position="385"/>
    </location>
</feature>
<feature type="transmembrane region" description="Helical" evidence="5">
    <location>
        <begin position="32"/>
        <end position="51"/>
    </location>
</feature>
<dbReference type="Pfam" id="PF00361">
    <property type="entry name" value="Proton_antipo_M"/>
    <property type="match status" value="1"/>
</dbReference>
<feature type="transmembrane region" description="Helical" evidence="5">
    <location>
        <begin position="438"/>
        <end position="458"/>
    </location>
</feature>
<dbReference type="NCBIfam" id="TIGR01770">
    <property type="entry name" value="NDH_I_N"/>
    <property type="match status" value="1"/>
</dbReference>
<feature type="transmembrane region" description="Helical" evidence="5">
    <location>
        <begin position="122"/>
        <end position="141"/>
    </location>
</feature>
<keyword evidence="5" id="KW-1278">Translocase</keyword>
<dbReference type="GO" id="GO:0042773">
    <property type="term" value="P:ATP synthesis coupled electron transport"/>
    <property type="evidence" value="ECO:0007669"/>
    <property type="project" value="InterPro"/>
</dbReference>
<keyword evidence="3 5" id="KW-1133">Transmembrane helix</keyword>
<feature type="transmembrane region" description="Helical" evidence="5">
    <location>
        <begin position="234"/>
        <end position="255"/>
    </location>
</feature>
<evidence type="ECO:0000256" key="4">
    <source>
        <dbReference type="ARBA" id="ARBA00023136"/>
    </source>
</evidence>
<gene>
    <name evidence="5" type="primary">nuoN</name>
    <name evidence="8" type="ORF">HK18_01610</name>
</gene>
<dbReference type="Proteomes" id="UP000194946">
    <property type="component" value="Unassembled WGS sequence"/>
</dbReference>
<comment type="subunit">
    <text evidence="5">NDH-1 is composed of 14 different subunits. Subunits NuoA, H, J, K, L, M, N constitute the membrane sector of the complex.</text>
</comment>
<evidence type="ECO:0000256" key="5">
    <source>
        <dbReference type="HAMAP-Rule" id="MF_00445"/>
    </source>
</evidence>
<evidence type="ECO:0000256" key="2">
    <source>
        <dbReference type="ARBA" id="ARBA00022692"/>
    </source>
</evidence>
<feature type="transmembrane region" description="Helical" evidence="5">
    <location>
        <begin position="71"/>
        <end position="91"/>
    </location>
</feature>
<feature type="transmembrane region" description="Helical" evidence="5">
    <location>
        <begin position="320"/>
        <end position="342"/>
    </location>
</feature>
<dbReference type="RefSeq" id="WP_086631682.1">
    <property type="nucleotide sequence ID" value="NZ_JOPB01000001.1"/>
</dbReference>
<comment type="subcellular location">
    <subcellularLocation>
        <location evidence="5">Cell membrane</location>
        <topology evidence="5">Multi-pass membrane protein</topology>
    </subcellularLocation>
    <subcellularLocation>
        <location evidence="1">Endomembrane system</location>
        <topology evidence="1">Multi-pass membrane protein</topology>
    </subcellularLocation>
    <subcellularLocation>
        <location evidence="6">Membrane</location>
        <topology evidence="6">Multi-pass membrane protein</topology>
    </subcellularLocation>
</comment>
<comment type="function">
    <text evidence="5">NDH-1 shuttles electrons from NADH, via FMN and iron-sulfur (Fe-S) centers, to quinones in the respiratory chain. The immediate electron acceptor for the enzyme in this species is believed to be ubiquinone. Couples the redox reaction to proton translocation (for every two electrons transferred, four hydrogen ions are translocated across the cytoplasmic membrane), and thus conserves the redox energy in a proton gradient.</text>
</comment>
<feature type="transmembrane region" description="Helical" evidence="5">
    <location>
        <begin position="197"/>
        <end position="222"/>
    </location>
</feature>
<dbReference type="EMBL" id="JOPB01000001">
    <property type="protein sequence ID" value="OUI79289.1"/>
    <property type="molecule type" value="Genomic_DNA"/>
</dbReference>
<reference evidence="9" key="1">
    <citation type="submission" date="2014-06" db="EMBL/GenBank/DDBJ databases">
        <authorList>
            <person name="Winans N.J."/>
            <person name="Newell P.D."/>
            <person name="Douglas A.E."/>
        </authorList>
    </citation>
    <scope>NUCLEOTIDE SEQUENCE [LARGE SCALE GENOMIC DNA]</scope>
    <source>
        <strain evidence="9">DmL_052</strain>
    </source>
</reference>
<comment type="similarity">
    <text evidence="5">Belongs to the complex I subunit 2 family.</text>
</comment>
<feature type="transmembrane region" description="Helical" evidence="5">
    <location>
        <begin position="267"/>
        <end position="286"/>
    </location>
</feature>
<name>A0A251ZX99_9PROT</name>
<dbReference type="PRINTS" id="PR01434">
    <property type="entry name" value="NADHDHGNASE5"/>
</dbReference>
<evidence type="ECO:0000256" key="6">
    <source>
        <dbReference type="RuleBase" id="RU000320"/>
    </source>
</evidence>
<dbReference type="AlphaFoldDB" id="A0A251ZX99"/>
<dbReference type="GO" id="GO:0050136">
    <property type="term" value="F:NADH dehydrogenase (quinone) (non-electrogenic) activity"/>
    <property type="evidence" value="ECO:0007669"/>
    <property type="project" value="UniProtKB-UniRule"/>
</dbReference>
<keyword evidence="5" id="KW-0813">Transport</keyword>
<dbReference type="GO" id="GO:0012505">
    <property type="term" value="C:endomembrane system"/>
    <property type="evidence" value="ECO:0007669"/>
    <property type="project" value="UniProtKB-SubCell"/>
</dbReference>
<keyword evidence="4 5" id="KW-0472">Membrane</keyword>
<feature type="transmembrane region" description="Helical" evidence="5">
    <location>
        <begin position="153"/>
        <end position="177"/>
    </location>
</feature>
<dbReference type="InterPro" id="IPR010096">
    <property type="entry name" value="NADH-Q_OxRdtase_suN/2"/>
</dbReference>
<keyword evidence="5" id="KW-0830">Ubiquinone</keyword>
<comment type="catalytic activity">
    <reaction evidence="5">
        <text>a quinone + NADH + 5 H(+)(in) = a quinol + NAD(+) + 4 H(+)(out)</text>
        <dbReference type="Rhea" id="RHEA:57888"/>
        <dbReference type="ChEBI" id="CHEBI:15378"/>
        <dbReference type="ChEBI" id="CHEBI:24646"/>
        <dbReference type="ChEBI" id="CHEBI:57540"/>
        <dbReference type="ChEBI" id="CHEBI:57945"/>
        <dbReference type="ChEBI" id="CHEBI:132124"/>
    </reaction>
</comment>
<dbReference type="EC" id="7.1.1.-" evidence="5"/>
<feature type="domain" description="NADH:quinone oxidoreductase/Mrp antiporter transmembrane" evidence="7">
    <location>
        <begin position="118"/>
        <end position="411"/>
    </location>
</feature>
<organism evidence="8 9">
    <name type="scientific">Commensalibacter intestini</name>
    <dbReference type="NCBI Taxonomy" id="479936"/>
    <lineage>
        <taxon>Bacteria</taxon>
        <taxon>Pseudomonadati</taxon>
        <taxon>Pseudomonadota</taxon>
        <taxon>Alphaproteobacteria</taxon>
        <taxon>Acetobacterales</taxon>
        <taxon>Acetobacteraceae</taxon>
    </lineage>
</organism>
<keyword evidence="5" id="KW-0520">NAD</keyword>
<sequence length="474" mass="50933">MNWTLAIPEIVLSISGLIILLWGAIQKKGNAFFPCAIVSIAAFIAVGFLTLTVSNGVGYHGLFINDEFARYMKLLIIIAGFLCIILSIDFNGKNDTNCFEFIALIVFSTVGAMVMVSSNDLMTLYMGLELSSLALYILCAIDRKNVFSAESGVKYFILGSVASGILLYGISMIYGFSGGMGYENIHHVIASDHGLSAGFAIGLVFVLVGLCFKISAVPFHMWTPDVYQGAPTPVTTFLSTAPKFAAFALFLRLMVGPFSHLAPQWQMLIEVIAILSIIIGSVGAIAQTNIKRMMAYSSISHMGYALVGLAAATPEGITGTLIYLTTYLFMNVGTFAVIAAMSRKGHMVENINDLAGLGKTDPGIATAMAIFMFSMAGVPPLAGFFGKFLVFKAALAADLYTLTIIGLLASAVGAFFYLRIVKIMFFDKAAEALDKRSLSLSFITFSMGTITVVFLLFLSPMLQMGQIAAQSLFQ</sequence>
<feature type="transmembrane region" description="Helical" evidence="5">
    <location>
        <begin position="397"/>
        <end position="418"/>
    </location>
</feature>
<protein>
    <recommendedName>
        <fullName evidence="5">NADH-quinone oxidoreductase subunit N</fullName>
        <ecNumber evidence="5">7.1.1.-</ecNumber>
    </recommendedName>
    <alternativeName>
        <fullName evidence="5">NADH dehydrogenase I subunit N</fullName>
    </alternativeName>
    <alternativeName>
        <fullName evidence="5">NDH-1 subunit N</fullName>
    </alternativeName>
</protein>
<dbReference type="NCBIfam" id="NF004440">
    <property type="entry name" value="PRK05777.1-3"/>
    <property type="match status" value="1"/>
</dbReference>
<keyword evidence="5" id="KW-0874">Quinone</keyword>
<keyword evidence="2 5" id="KW-0812">Transmembrane</keyword>
<dbReference type="InterPro" id="IPR001750">
    <property type="entry name" value="ND/Mrp_TM"/>
</dbReference>
<evidence type="ECO:0000313" key="9">
    <source>
        <dbReference type="Proteomes" id="UP000194946"/>
    </source>
</evidence>
<accession>A0A251ZX99</accession>
<feature type="transmembrane region" description="Helical" evidence="5">
    <location>
        <begin position="98"/>
        <end position="116"/>
    </location>
</feature>
<dbReference type="HAMAP" id="MF_00445">
    <property type="entry name" value="NDH1_NuoN_1"/>
    <property type="match status" value="1"/>
</dbReference>
<dbReference type="GO" id="GO:0005886">
    <property type="term" value="C:plasma membrane"/>
    <property type="evidence" value="ECO:0007669"/>
    <property type="project" value="UniProtKB-SubCell"/>
</dbReference>
<dbReference type="GO" id="GO:0008137">
    <property type="term" value="F:NADH dehydrogenase (ubiquinone) activity"/>
    <property type="evidence" value="ECO:0007669"/>
    <property type="project" value="InterPro"/>
</dbReference>
<evidence type="ECO:0000256" key="1">
    <source>
        <dbReference type="ARBA" id="ARBA00004127"/>
    </source>
</evidence>
<evidence type="ECO:0000256" key="3">
    <source>
        <dbReference type="ARBA" id="ARBA00022989"/>
    </source>
</evidence>